<name>A0A163CA85_9BURK</name>
<reference evidence="5 6" key="1">
    <citation type="submission" date="2016-02" db="EMBL/GenBank/DDBJ databases">
        <title>Draft genome sequence of Hydrogenophaga sp. LPB0072.</title>
        <authorList>
            <person name="Shin S.-K."/>
            <person name="Yi H."/>
        </authorList>
    </citation>
    <scope>NUCLEOTIDE SEQUENCE [LARGE SCALE GENOMIC DNA]</scope>
    <source>
        <strain evidence="5 6">LPB0072</strain>
    </source>
</reference>
<dbReference type="AlphaFoldDB" id="A0A163CA85"/>
<dbReference type="SUPFAM" id="SSF47188">
    <property type="entry name" value="Hemerythrin-like"/>
    <property type="match status" value="1"/>
</dbReference>
<dbReference type="InterPro" id="IPR012827">
    <property type="entry name" value="Hemerythrin_metal-bd"/>
</dbReference>
<keyword evidence="3" id="KW-0408">Iron</keyword>
<dbReference type="InterPro" id="IPR035938">
    <property type="entry name" value="Hemerythrin-like_sf"/>
</dbReference>
<dbReference type="EMBL" id="CP017476">
    <property type="protein sequence ID" value="AOW12613.1"/>
    <property type="molecule type" value="Genomic_DNA"/>
</dbReference>
<evidence type="ECO:0000256" key="1">
    <source>
        <dbReference type="ARBA" id="ARBA00010587"/>
    </source>
</evidence>
<evidence type="ECO:0000256" key="2">
    <source>
        <dbReference type="ARBA" id="ARBA00022723"/>
    </source>
</evidence>
<dbReference type="EMBL" id="LVWD01000030">
    <property type="protein sequence ID" value="OAD40484.1"/>
    <property type="molecule type" value="Genomic_DNA"/>
</dbReference>
<evidence type="ECO:0000256" key="3">
    <source>
        <dbReference type="ARBA" id="ARBA00023004"/>
    </source>
</evidence>
<evidence type="ECO:0008006" key="8">
    <source>
        <dbReference type="Google" id="ProtNLM"/>
    </source>
</evidence>
<evidence type="ECO:0000313" key="6">
    <source>
        <dbReference type="Proteomes" id="UP000185657"/>
    </source>
</evidence>
<dbReference type="Proteomes" id="UP000185657">
    <property type="component" value="Unassembled WGS sequence"/>
</dbReference>
<dbReference type="GO" id="GO:0046872">
    <property type="term" value="F:metal ion binding"/>
    <property type="evidence" value="ECO:0007669"/>
    <property type="project" value="UniProtKB-KW"/>
</dbReference>
<keyword evidence="6" id="KW-1185">Reference proteome</keyword>
<organism evidence="4 7">
    <name type="scientific">Hydrogenophaga crassostreae</name>
    <dbReference type="NCBI Taxonomy" id="1763535"/>
    <lineage>
        <taxon>Bacteria</taxon>
        <taxon>Pseudomonadati</taxon>
        <taxon>Pseudomonadota</taxon>
        <taxon>Betaproteobacteria</taxon>
        <taxon>Burkholderiales</taxon>
        <taxon>Comamonadaceae</taxon>
        <taxon>Hydrogenophaga</taxon>
    </lineage>
</organism>
<dbReference type="NCBIfam" id="TIGR02481">
    <property type="entry name" value="hemeryth_dom"/>
    <property type="match status" value="1"/>
</dbReference>
<sequence length="136" mass="15307">MKTPTIEWTDALRLDFDPMDNAHRTFVTLLAIAQTADDAALAPSWQAVIKHTQQHFACEDHWMRESHFANASNHGLQHRLVLNVMREGLAMAQAGDKQALRAMTHELASWFVKHTQSLDAALALHMRRFPALAAEA</sequence>
<dbReference type="Proteomes" id="UP000185680">
    <property type="component" value="Chromosome"/>
</dbReference>
<reference evidence="4 7" key="2">
    <citation type="submission" date="2016-10" db="EMBL/GenBank/DDBJ databases">
        <title>Hydorgenophaga sp. LPB0072 isolated from gastropod.</title>
        <authorList>
            <person name="Kim E."/>
            <person name="Yi H."/>
        </authorList>
    </citation>
    <scope>NUCLEOTIDE SEQUENCE [LARGE SCALE GENOMIC DNA]</scope>
    <source>
        <strain evidence="4 7">LPB0072</strain>
    </source>
</reference>
<dbReference type="CDD" id="cd12107">
    <property type="entry name" value="Hemerythrin"/>
    <property type="match status" value="1"/>
</dbReference>
<dbReference type="RefSeq" id="WP_066093156.1">
    <property type="nucleotide sequence ID" value="NZ_CP017476.1"/>
</dbReference>
<evidence type="ECO:0000313" key="4">
    <source>
        <dbReference type="EMBL" id="AOW12613.1"/>
    </source>
</evidence>
<evidence type="ECO:0000313" key="7">
    <source>
        <dbReference type="Proteomes" id="UP000185680"/>
    </source>
</evidence>
<accession>A0A163CA85</accession>
<dbReference type="STRING" id="1763535.LPB072_06900"/>
<dbReference type="KEGG" id="hyl:LPB072_06900"/>
<dbReference type="PANTHER" id="PTHR37164">
    <property type="entry name" value="BACTERIOHEMERYTHRIN"/>
    <property type="match status" value="1"/>
</dbReference>
<dbReference type="PANTHER" id="PTHR37164:SF1">
    <property type="entry name" value="BACTERIOHEMERYTHRIN"/>
    <property type="match status" value="1"/>
</dbReference>
<proteinExistence type="inferred from homology"/>
<dbReference type="Gene3D" id="1.20.120.50">
    <property type="entry name" value="Hemerythrin-like"/>
    <property type="match status" value="1"/>
</dbReference>
<protein>
    <recommendedName>
        <fullName evidence="8">Hemerythrin</fullName>
    </recommendedName>
</protein>
<keyword evidence="2" id="KW-0479">Metal-binding</keyword>
<evidence type="ECO:0000313" key="5">
    <source>
        <dbReference type="EMBL" id="OAD40484.1"/>
    </source>
</evidence>
<gene>
    <name evidence="4" type="ORF">LPB072_06900</name>
    <name evidence="5" type="ORF">LPB72_16385</name>
</gene>
<comment type="similarity">
    <text evidence="1">Belongs to the hemerythrin family.</text>
</comment>
<dbReference type="InterPro" id="IPR050669">
    <property type="entry name" value="Hemerythrin"/>
</dbReference>